<dbReference type="GO" id="GO:0015031">
    <property type="term" value="P:protein transport"/>
    <property type="evidence" value="ECO:0007669"/>
    <property type="project" value="UniProtKB-KW"/>
</dbReference>
<dbReference type="Proteomes" id="UP000515819">
    <property type="component" value="Chromosome"/>
</dbReference>
<dbReference type="InterPro" id="IPR053716">
    <property type="entry name" value="Flag_assembly_chemotaxis_eff"/>
</dbReference>
<keyword evidence="11" id="KW-0175">Coiled coil</keyword>
<dbReference type="Gene3D" id="1.10.287.1700">
    <property type="match status" value="1"/>
</dbReference>
<feature type="coiled-coil region" evidence="11">
    <location>
        <begin position="81"/>
        <end position="133"/>
    </location>
</feature>
<accession>A0A7G9FJ61</accession>
<keyword evidence="13" id="KW-1185">Reference proteome</keyword>
<gene>
    <name evidence="12" type="primary">fliJ</name>
    <name evidence="12" type="ORF">H9Q76_07430</name>
</gene>
<evidence type="ECO:0000256" key="1">
    <source>
        <dbReference type="ARBA" id="ARBA00004413"/>
    </source>
</evidence>
<dbReference type="RefSeq" id="WP_021985364.1">
    <property type="nucleotide sequence ID" value="NZ_CP060632.1"/>
</dbReference>
<keyword evidence="12" id="KW-0966">Cell projection</keyword>
<evidence type="ECO:0000256" key="2">
    <source>
        <dbReference type="ARBA" id="ARBA00010004"/>
    </source>
</evidence>
<keyword evidence="7" id="KW-1005">Bacterial flagellum biogenesis</keyword>
<keyword evidence="4" id="KW-0813">Transport</keyword>
<protein>
    <recommendedName>
        <fullName evidence="3">Flagellar FliJ protein</fullName>
    </recommendedName>
</protein>
<dbReference type="Pfam" id="PF02050">
    <property type="entry name" value="FliJ"/>
    <property type="match status" value="1"/>
</dbReference>
<dbReference type="GO" id="GO:0005886">
    <property type="term" value="C:plasma membrane"/>
    <property type="evidence" value="ECO:0007669"/>
    <property type="project" value="UniProtKB-SubCell"/>
</dbReference>
<keyword evidence="9" id="KW-0472">Membrane</keyword>
<dbReference type="GO" id="GO:0009288">
    <property type="term" value="C:bacterial-type flagellum"/>
    <property type="evidence" value="ECO:0007669"/>
    <property type="project" value="InterPro"/>
</dbReference>
<proteinExistence type="inferred from homology"/>
<dbReference type="InterPro" id="IPR012823">
    <property type="entry name" value="Flagell_FliJ"/>
</dbReference>
<comment type="similarity">
    <text evidence="2">Belongs to the FliJ family.</text>
</comment>
<name>A0A7G9FJ61_9FIRM</name>
<evidence type="ECO:0000256" key="8">
    <source>
        <dbReference type="ARBA" id="ARBA00022927"/>
    </source>
</evidence>
<keyword evidence="6" id="KW-0145">Chemotaxis</keyword>
<dbReference type="GO" id="GO:0071973">
    <property type="term" value="P:bacterial-type flagellum-dependent cell motility"/>
    <property type="evidence" value="ECO:0007669"/>
    <property type="project" value="InterPro"/>
</dbReference>
<feature type="coiled-coil region" evidence="11">
    <location>
        <begin position="19"/>
        <end position="53"/>
    </location>
</feature>
<organism evidence="12 13">
    <name type="scientific">Wujia chipingensis</name>
    <dbReference type="NCBI Taxonomy" id="2763670"/>
    <lineage>
        <taxon>Bacteria</taxon>
        <taxon>Bacillati</taxon>
        <taxon>Bacillota</taxon>
        <taxon>Clostridia</taxon>
        <taxon>Lachnospirales</taxon>
        <taxon>Lachnospiraceae</taxon>
        <taxon>Wujia</taxon>
    </lineage>
</organism>
<evidence type="ECO:0000256" key="4">
    <source>
        <dbReference type="ARBA" id="ARBA00022448"/>
    </source>
</evidence>
<keyword evidence="12" id="KW-0282">Flagellum</keyword>
<evidence type="ECO:0000313" key="12">
    <source>
        <dbReference type="EMBL" id="QNL98592.1"/>
    </source>
</evidence>
<comment type="subcellular location">
    <subcellularLocation>
        <location evidence="1">Cell membrane</location>
        <topology evidence="1">Peripheral membrane protein</topology>
        <orientation evidence="1">Cytoplasmic side</orientation>
    </subcellularLocation>
</comment>
<evidence type="ECO:0000256" key="10">
    <source>
        <dbReference type="ARBA" id="ARBA00023225"/>
    </source>
</evidence>
<evidence type="ECO:0000313" key="13">
    <source>
        <dbReference type="Proteomes" id="UP000515819"/>
    </source>
</evidence>
<dbReference type="NCBIfam" id="TIGR02473">
    <property type="entry name" value="flagell_FliJ"/>
    <property type="match status" value="1"/>
</dbReference>
<reference evidence="12 13" key="1">
    <citation type="submission" date="2020-08" db="EMBL/GenBank/DDBJ databases">
        <authorList>
            <person name="Liu C."/>
            <person name="Sun Q."/>
        </authorList>
    </citation>
    <scope>NUCLEOTIDE SEQUENCE [LARGE SCALE GENOMIC DNA]</scope>
    <source>
        <strain evidence="12 13">NSJ-4</strain>
    </source>
</reference>
<keyword evidence="8" id="KW-0653">Protein transport</keyword>
<evidence type="ECO:0000256" key="7">
    <source>
        <dbReference type="ARBA" id="ARBA00022795"/>
    </source>
</evidence>
<sequence>MAKFIYRMQNILNIKYKLEESAKQEYAEARQALAAEEQKLDALKKRKQGYYEAYQASIQGRLDFLEIEENANSMDILDMMIEEQNAVIRQKSKELELARQKMAREMQERKMHEKLKEKKFDEFKQELNATEKRETDEVAGYQFTSAKKEVEDNGKK</sequence>
<keyword evidence="12" id="KW-0969">Cilium</keyword>
<dbReference type="KEGG" id="wcp:H9Q76_07430"/>
<evidence type="ECO:0000256" key="11">
    <source>
        <dbReference type="SAM" id="Coils"/>
    </source>
</evidence>
<keyword evidence="5" id="KW-1003">Cell membrane</keyword>
<evidence type="ECO:0000256" key="3">
    <source>
        <dbReference type="ARBA" id="ARBA00020392"/>
    </source>
</evidence>
<dbReference type="EMBL" id="CP060632">
    <property type="protein sequence ID" value="QNL98592.1"/>
    <property type="molecule type" value="Genomic_DNA"/>
</dbReference>
<dbReference type="AlphaFoldDB" id="A0A7G9FJ61"/>
<evidence type="ECO:0000256" key="9">
    <source>
        <dbReference type="ARBA" id="ARBA00023136"/>
    </source>
</evidence>
<evidence type="ECO:0000256" key="5">
    <source>
        <dbReference type="ARBA" id="ARBA00022475"/>
    </source>
</evidence>
<dbReference type="GO" id="GO:0006935">
    <property type="term" value="P:chemotaxis"/>
    <property type="evidence" value="ECO:0007669"/>
    <property type="project" value="UniProtKB-KW"/>
</dbReference>
<evidence type="ECO:0000256" key="6">
    <source>
        <dbReference type="ARBA" id="ARBA00022500"/>
    </source>
</evidence>
<dbReference type="GO" id="GO:0044781">
    <property type="term" value="P:bacterial-type flagellum organization"/>
    <property type="evidence" value="ECO:0007669"/>
    <property type="project" value="UniProtKB-KW"/>
</dbReference>
<keyword evidence="10" id="KW-1006">Bacterial flagellum protein export</keyword>